<accession>A0A5B7G263</accession>
<name>A0A5B7G263_PORTR</name>
<dbReference type="Proteomes" id="UP000324222">
    <property type="component" value="Unassembled WGS sequence"/>
</dbReference>
<protein>
    <submittedName>
        <fullName evidence="1">Uncharacterized protein</fullName>
    </submittedName>
</protein>
<dbReference type="EMBL" id="VSRR010012154">
    <property type="protein sequence ID" value="MPC54160.1"/>
    <property type="molecule type" value="Genomic_DNA"/>
</dbReference>
<keyword evidence="2" id="KW-1185">Reference proteome</keyword>
<sequence length="108" mass="12078">MIKPDKLKNLKLIQTRNCTAISQSLGTGQGGRGWKGKDWKRHCEKVKEREDKQPVSSRRFIPFNLLWRCMVLVPGVSEGEANVFIVGAVRLDVGRDGAGRSRAGRDKS</sequence>
<dbReference type="AlphaFoldDB" id="A0A5B7G263"/>
<gene>
    <name evidence="1" type="ORF">E2C01_048068</name>
</gene>
<proteinExistence type="predicted"/>
<comment type="caution">
    <text evidence="1">The sequence shown here is derived from an EMBL/GenBank/DDBJ whole genome shotgun (WGS) entry which is preliminary data.</text>
</comment>
<reference evidence="1 2" key="1">
    <citation type="submission" date="2019-05" db="EMBL/GenBank/DDBJ databases">
        <title>Another draft genome of Portunus trituberculatus and its Hox gene families provides insights of decapod evolution.</title>
        <authorList>
            <person name="Jeong J.-H."/>
            <person name="Song I."/>
            <person name="Kim S."/>
            <person name="Choi T."/>
            <person name="Kim D."/>
            <person name="Ryu S."/>
            <person name="Kim W."/>
        </authorList>
    </citation>
    <scope>NUCLEOTIDE SEQUENCE [LARGE SCALE GENOMIC DNA]</scope>
    <source>
        <tissue evidence="1">Muscle</tissue>
    </source>
</reference>
<organism evidence="1 2">
    <name type="scientific">Portunus trituberculatus</name>
    <name type="common">Swimming crab</name>
    <name type="synonym">Neptunus trituberculatus</name>
    <dbReference type="NCBI Taxonomy" id="210409"/>
    <lineage>
        <taxon>Eukaryota</taxon>
        <taxon>Metazoa</taxon>
        <taxon>Ecdysozoa</taxon>
        <taxon>Arthropoda</taxon>
        <taxon>Crustacea</taxon>
        <taxon>Multicrustacea</taxon>
        <taxon>Malacostraca</taxon>
        <taxon>Eumalacostraca</taxon>
        <taxon>Eucarida</taxon>
        <taxon>Decapoda</taxon>
        <taxon>Pleocyemata</taxon>
        <taxon>Brachyura</taxon>
        <taxon>Eubrachyura</taxon>
        <taxon>Portunoidea</taxon>
        <taxon>Portunidae</taxon>
        <taxon>Portuninae</taxon>
        <taxon>Portunus</taxon>
    </lineage>
</organism>
<evidence type="ECO:0000313" key="1">
    <source>
        <dbReference type="EMBL" id="MPC54160.1"/>
    </source>
</evidence>
<evidence type="ECO:0000313" key="2">
    <source>
        <dbReference type="Proteomes" id="UP000324222"/>
    </source>
</evidence>